<dbReference type="SUPFAM" id="SSF54593">
    <property type="entry name" value="Glyoxalase/Bleomycin resistance protein/Dihydroxybiphenyl dioxygenase"/>
    <property type="match status" value="1"/>
</dbReference>
<evidence type="ECO:0000313" key="2">
    <source>
        <dbReference type="EMBL" id="AKU95826.1"/>
    </source>
</evidence>
<dbReference type="EMBL" id="CP012333">
    <property type="protein sequence ID" value="AKU95826.1"/>
    <property type="molecule type" value="Genomic_DNA"/>
</dbReference>
<dbReference type="CDD" id="cd06588">
    <property type="entry name" value="PhnB_like"/>
    <property type="match status" value="1"/>
</dbReference>
<dbReference type="PANTHER" id="PTHR33990">
    <property type="entry name" value="PROTEIN YJDN-RELATED"/>
    <property type="match status" value="1"/>
</dbReference>
<proteinExistence type="predicted"/>
<keyword evidence="3" id="KW-1185">Reference proteome</keyword>
<dbReference type="RefSeq" id="WP_146647209.1">
    <property type="nucleotide sequence ID" value="NZ_CP012333.1"/>
</dbReference>
<dbReference type="OrthoDB" id="9795306at2"/>
<dbReference type="PATRIC" id="fig|1391654.3.peg.2530"/>
<protein>
    <submittedName>
        <fullName evidence="2">PhnB protein</fullName>
    </submittedName>
</protein>
<dbReference type="Pfam" id="PF06983">
    <property type="entry name" value="3-dmu-9_3-mt"/>
    <property type="match status" value="1"/>
</dbReference>
<evidence type="ECO:0000259" key="1">
    <source>
        <dbReference type="Pfam" id="PF06983"/>
    </source>
</evidence>
<dbReference type="Proteomes" id="UP000064967">
    <property type="component" value="Chromosome"/>
</dbReference>
<accession>A0A0K1PR24</accession>
<organism evidence="2 3">
    <name type="scientific">Labilithrix luteola</name>
    <dbReference type="NCBI Taxonomy" id="1391654"/>
    <lineage>
        <taxon>Bacteria</taxon>
        <taxon>Pseudomonadati</taxon>
        <taxon>Myxococcota</taxon>
        <taxon>Polyangia</taxon>
        <taxon>Polyangiales</taxon>
        <taxon>Labilitrichaceae</taxon>
        <taxon>Labilithrix</taxon>
    </lineage>
</organism>
<dbReference type="InterPro" id="IPR029068">
    <property type="entry name" value="Glyas_Bleomycin-R_OHBP_Dase"/>
</dbReference>
<sequence length="146" mass="16021">MATTSTYLNFAGNTEEAFKFYASVFGTSFVGPIHRMGDVPPGPGMPELSAKEKNYVMHVALPILGGHVIMGTDTLESMGHKLAQGNAISINLQPDTRKETERLFNALAEGGKVGMPLMDMFWGSYFGHLVDRFGVPWMFNCDEKKA</sequence>
<dbReference type="Gene3D" id="3.10.180.10">
    <property type="entry name" value="2,3-Dihydroxybiphenyl 1,2-Dioxygenase, domain 1"/>
    <property type="match status" value="1"/>
</dbReference>
<dbReference type="KEGG" id="llu:AKJ09_02490"/>
<dbReference type="PANTHER" id="PTHR33990:SF1">
    <property type="entry name" value="PROTEIN YJDN"/>
    <property type="match status" value="1"/>
</dbReference>
<gene>
    <name evidence="2" type="ORF">AKJ09_02490</name>
</gene>
<name>A0A0K1PR24_9BACT</name>
<evidence type="ECO:0000313" key="3">
    <source>
        <dbReference type="Proteomes" id="UP000064967"/>
    </source>
</evidence>
<dbReference type="STRING" id="1391654.AKJ09_02490"/>
<dbReference type="AlphaFoldDB" id="A0A0K1PR24"/>
<feature type="domain" description="PhnB-like" evidence="1">
    <location>
        <begin position="5"/>
        <end position="137"/>
    </location>
</feature>
<dbReference type="InterPro" id="IPR028973">
    <property type="entry name" value="PhnB-like"/>
</dbReference>
<reference evidence="2 3" key="1">
    <citation type="submission" date="2015-08" db="EMBL/GenBank/DDBJ databases">
        <authorList>
            <person name="Babu N.S."/>
            <person name="Beckwith C.J."/>
            <person name="Beseler K.G."/>
            <person name="Brison A."/>
            <person name="Carone J.V."/>
            <person name="Caskin T.P."/>
            <person name="Diamond M."/>
            <person name="Durham M.E."/>
            <person name="Foxe J.M."/>
            <person name="Go M."/>
            <person name="Henderson B.A."/>
            <person name="Jones I.B."/>
            <person name="McGettigan J.A."/>
            <person name="Micheletti S.J."/>
            <person name="Nasrallah M.E."/>
            <person name="Ortiz D."/>
            <person name="Piller C.R."/>
            <person name="Privatt S.R."/>
            <person name="Schneider S.L."/>
            <person name="Sharp S."/>
            <person name="Smith T.C."/>
            <person name="Stanton J.D."/>
            <person name="Ullery H.E."/>
            <person name="Wilson R.J."/>
            <person name="Serrano M.G."/>
            <person name="Buck G."/>
            <person name="Lee V."/>
            <person name="Wang Y."/>
            <person name="Carvalho R."/>
            <person name="Voegtly L."/>
            <person name="Shi R."/>
            <person name="Duckworth R."/>
            <person name="Johnson A."/>
            <person name="Loviza R."/>
            <person name="Walstead R."/>
            <person name="Shah Z."/>
            <person name="Kiflezghi M."/>
            <person name="Wade K."/>
            <person name="Ball S.L."/>
            <person name="Bradley K.W."/>
            <person name="Asai D.J."/>
            <person name="Bowman C.A."/>
            <person name="Russell D.A."/>
            <person name="Pope W.H."/>
            <person name="Jacobs-Sera D."/>
            <person name="Hendrix R.W."/>
            <person name="Hatfull G.F."/>
        </authorList>
    </citation>
    <scope>NUCLEOTIDE SEQUENCE [LARGE SCALE GENOMIC DNA]</scope>
    <source>
        <strain evidence="2 3">DSM 27648</strain>
    </source>
</reference>